<evidence type="ECO:0000313" key="1">
    <source>
        <dbReference type="EMBL" id="AMP05747.1"/>
    </source>
</evidence>
<dbReference type="Proteomes" id="UP000074561">
    <property type="component" value="Chromosome"/>
</dbReference>
<reference evidence="1 2" key="1">
    <citation type="submission" date="2015-11" db="EMBL/GenBank/DDBJ databases">
        <title>Exploring the genomic traits of fungus-feeding bacterial genus Collimonas.</title>
        <authorList>
            <person name="Song C."/>
            <person name="Schmidt R."/>
            <person name="de Jager V."/>
            <person name="Krzyzanowska D."/>
            <person name="Jongedijk E."/>
            <person name="Cankar K."/>
            <person name="Beekwilder J."/>
            <person name="van Veen A."/>
            <person name="de Boer W."/>
            <person name="van Veen J.A."/>
            <person name="Garbeva P."/>
        </authorList>
    </citation>
    <scope>NUCLEOTIDE SEQUENCE [LARGE SCALE GENOMIC DNA]</scope>
    <source>
        <strain evidence="1 2">Ter91</strain>
    </source>
</reference>
<dbReference type="PATRIC" id="fig|279113.9.peg.3379"/>
<sequence length="55" mass="5983">MLPAEKIAATASFVRHAAVNGTGPHRGQYQRLNPGDPECVIVAIPPRYRQHTVCS</sequence>
<dbReference type="EMBL" id="CP013234">
    <property type="protein sequence ID" value="AMP05747.1"/>
    <property type="molecule type" value="Genomic_DNA"/>
</dbReference>
<evidence type="ECO:0000313" key="2">
    <source>
        <dbReference type="Proteomes" id="UP000074561"/>
    </source>
</evidence>
<organism evidence="1 2">
    <name type="scientific">Collimonas pratensis</name>
    <dbReference type="NCBI Taxonomy" id="279113"/>
    <lineage>
        <taxon>Bacteria</taxon>
        <taxon>Pseudomonadati</taxon>
        <taxon>Pseudomonadota</taxon>
        <taxon>Betaproteobacteria</taxon>
        <taxon>Burkholderiales</taxon>
        <taxon>Oxalobacteraceae</taxon>
        <taxon>Collimonas</taxon>
    </lineage>
</organism>
<accession>A0A127Q6T8</accession>
<dbReference type="AlphaFoldDB" id="A0A127Q6T8"/>
<proteinExistence type="predicted"/>
<dbReference type="KEGG" id="cpra:CPter91_3421"/>
<name>A0A127Q6T8_9BURK</name>
<protein>
    <submittedName>
        <fullName evidence="1">Uncharacterized protein</fullName>
    </submittedName>
</protein>
<gene>
    <name evidence="1" type="ORF">CPter91_3421</name>
</gene>
<dbReference type="STRING" id="279113.CPter91_3421"/>